<reference evidence="3 4" key="1">
    <citation type="submission" date="2019-03" db="EMBL/GenBank/DDBJ databases">
        <title>Genomic Encyclopedia of Type Strains, Phase IV (KMG-IV): sequencing the most valuable type-strain genomes for metagenomic binning, comparative biology and taxonomic classification.</title>
        <authorList>
            <person name="Goeker M."/>
        </authorList>
    </citation>
    <scope>NUCLEOTIDE SEQUENCE [LARGE SCALE GENOMIC DNA]</scope>
    <source>
        <strain evidence="3 4">DSM 2132</strain>
    </source>
</reference>
<evidence type="ECO:0000313" key="4">
    <source>
        <dbReference type="Proteomes" id="UP000295399"/>
    </source>
</evidence>
<protein>
    <submittedName>
        <fullName evidence="3">Polysaccharide biosynthesis protein</fullName>
    </submittedName>
</protein>
<evidence type="ECO:0000259" key="2">
    <source>
        <dbReference type="Pfam" id="PF02719"/>
    </source>
</evidence>
<dbReference type="InterPro" id="IPR036291">
    <property type="entry name" value="NAD(P)-bd_dom_sf"/>
</dbReference>
<dbReference type="PANTHER" id="PTHR43318">
    <property type="entry name" value="UDP-N-ACETYLGLUCOSAMINE 4,6-DEHYDRATASE"/>
    <property type="match status" value="1"/>
</dbReference>
<dbReference type="EMBL" id="SLXO01000004">
    <property type="protein sequence ID" value="TCP35290.1"/>
    <property type="molecule type" value="Genomic_DNA"/>
</dbReference>
<name>A0A4R2PIJ9_RHOSA</name>
<proteinExistence type="inferred from homology"/>
<organism evidence="3 4">
    <name type="scientific">Rhodothalassium salexigens DSM 2132</name>
    <dbReference type="NCBI Taxonomy" id="1188247"/>
    <lineage>
        <taxon>Bacteria</taxon>
        <taxon>Pseudomonadati</taxon>
        <taxon>Pseudomonadota</taxon>
        <taxon>Alphaproteobacteria</taxon>
        <taxon>Rhodothalassiales</taxon>
        <taxon>Rhodothalassiaceae</taxon>
        <taxon>Rhodothalassium</taxon>
    </lineage>
</organism>
<dbReference type="CDD" id="cd05237">
    <property type="entry name" value="UDP_invert_4-6DH_SDR_e"/>
    <property type="match status" value="1"/>
</dbReference>
<keyword evidence="4" id="KW-1185">Reference proteome</keyword>
<dbReference type="InParanoid" id="A0A4R2PIJ9"/>
<dbReference type="Gene3D" id="3.40.50.720">
    <property type="entry name" value="NAD(P)-binding Rossmann-like Domain"/>
    <property type="match status" value="1"/>
</dbReference>
<comment type="caution">
    <text evidence="3">The sequence shown here is derived from an EMBL/GenBank/DDBJ whole genome shotgun (WGS) entry which is preliminary data.</text>
</comment>
<dbReference type="InterPro" id="IPR003869">
    <property type="entry name" value="Polysac_CapD-like"/>
</dbReference>
<dbReference type="RefSeq" id="WP_132708191.1">
    <property type="nucleotide sequence ID" value="NZ_JACIGF010000004.1"/>
</dbReference>
<accession>A0A4R2PIJ9</accession>
<dbReference type="AlphaFoldDB" id="A0A4R2PIJ9"/>
<dbReference type="InterPro" id="IPR051203">
    <property type="entry name" value="Polysaccharide_Synthase-Rel"/>
</dbReference>
<dbReference type="Pfam" id="PF02719">
    <property type="entry name" value="Polysacc_synt_2"/>
    <property type="match status" value="1"/>
</dbReference>
<dbReference type="OrthoDB" id="9803111at2"/>
<feature type="domain" description="Polysaccharide biosynthesis protein CapD-like" evidence="2">
    <location>
        <begin position="12"/>
        <end position="295"/>
    </location>
</feature>
<gene>
    <name evidence="3" type="ORF">EV659_104141</name>
</gene>
<evidence type="ECO:0000256" key="1">
    <source>
        <dbReference type="ARBA" id="ARBA00007430"/>
    </source>
</evidence>
<dbReference type="SUPFAM" id="SSF51735">
    <property type="entry name" value="NAD(P)-binding Rossmann-fold domains"/>
    <property type="match status" value="1"/>
</dbReference>
<dbReference type="Proteomes" id="UP000295399">
    <property type="component" value="Unassembled WGS sequence"/>
</dbReference>
<evidence type="ECO:0000313" key="3">
    <source>
        <dbReference type="EMBL" id="TCP35290.1"/>
    </source>
</evidence>
<sequence>MIDQAFWANKRVLVTGVCGTVGGELLRQLMATSVAEIIGIDHNESDLFFLEQRCQGDDRVRLYLGDIRDRDQLIDRMRGIDIVLHAAALKHVGLCERSPRDAIATNILGTENIIEAAIANQVGRVLFTSSDKAVNPTNVMGTSKLMGERLMTSANARRPEGGTVFASTRFGNVLGSRGSVIPVFRRQIAAGGPVTLTDPEMTRFIMTLGEAVRLVMDSAMIARGGEVFVTKMPVARIADLARVMIDTLGPCHGHDPAKIAVQEIGAKPGEKLYEELMNEEEVRRTVELSQYFAVKPAFRADYQDIRYDYPGETPQPCAKAYNSSLEPAMSRADLTDYMTRSGLLNDEAE</sequence>
<dbReference type="PANTHER" id="PTHR43318:SF2">
    <property type="entry name" value="UDP-N-ACETYLGLUCOSAMINE 4,6-DEHYDRATASE (INVERTING)"/>
    <property type="match status" value="1"/>
</dbReference>
<comment type="similarity">
    <text evidence="1">Belongs to the polysaccharide synthase family.</text>
</comment>